<keyword evidence="1" id="KW-0472">Membrane</keyword>
<keyword evidence="3" id="KW-1185">Reference proteome</keyword>
<evidence type="ECO:0000256" key="1">
    <source>
        <dbReference type="SAM" id="Phobius"/>
    </source>
</evidence>
<feature type="transmembrane region" description="Helical" evidence="1">
    <location>
        <begin position="81"/>
        <end position="108"/>
    </location>
</feature>
<proteinExistence type="predicted"/>
<dbReference type="EMBL" id="KN716689">
    <property type="protein sequence ID" value="KJH42255.1"/>
    <property type="molecule type" value="Genomic_DNA"/>
</dbReference>
<evidence type="ECO:0008006" key="4">
    <source>
        <dbReference type="Google" id="ProtNLM"/>
    </source>
</evidence>
<dbReference type="AlphaFoldDB" id="A0A0D8XCC3"/>
<feature type="transmembrane region" description="Helical" evidence="1">
    <location>
        <begin position="216"/>
        <end position="233"/>
    </location>
</feature>
<evidence type="ECO:0000313" key="3">
    <source>
        <dbReference type="Proteomes" id="UP000053766"/>
    </source>
</evidence>
<keyword evidence="1" id="KW-1133">Transmembrane helix</keyword>
<dbReference type="Proteomes" id="UP000053766">
    <property type="component" value="Unassembled WGS sequence"/>
</dbReference>
<dbReference type="Gene3D" id="1.20.1070.10">
    <property type="entry name" value="Rhodopsin 7-helix transmembrane proteins"/>
    <property type="match status" value="1"/>
</dbReference>
<sequence>MESKELDLDYSTFWYGLTNIVLSISLLILNVIFIIAIRWHKNFAEWTSYHIMFLVISSDIIQLISHTFAGVSLMLKWDMPILLNVFLASVLSAAWISTDIYCVLILAHRLLSVAFPLHELKYFHGKRKTVIFVLVNLPFLIIAIIQWTNWSLFKFHRSKYSWNYDQSFLMGRILYFIDCYSMTPLVMCSIICYPAINRSLKAKGVKKRGGIFAKLVNIYIVCCVINFITWRVLEQFHLEPIMYFWKNLSWILWNGSYPLFSICLKK</sequence>
<feature type="transmembrane region" description="Helical" evidence="1">
    <location>
        <begin position="12"/>
        <end position="37"/>
    </location>
</feature>
<feature type="transmembrane region" description="Helical" evidence="1">
    <location>
        <begin position="245"/>
        <end position="264"/>
    </location>
</feature>
<feature type="transmembrane region" description="Helical" evidence="1">
    <location>
        <begin position="129"/>
        <end position="153"/>
    </location>
</feature>
<organism evidence="2 3">
    <name type="scientific">Dictyocaulus viviparus</name>
    <name type="common">Bovine lungworm</name>
    <dbReference type="NCBI Taxonomy" id="29172"/>
    <lineage>
        <taxon>Eukaryota</taxon>
        <taxon>Metazoa</taxon>
        <taxon>Ecdysozoa</taxon>
        <taxon>Nematoda</taxon>
        <taxon>Chromadorea</taxon>
        <taxon>Rhabditida</taxon>
        <taxon>Rhabditina</taxon>
        <taxon>Rhabditomorpha</taxon>
        <taxon>Strongyloidea</taxon>
        <taxon>Metastrongylidae</taxon>
        <taxon>Dictyocaulus</taxon>
    </lineage>
</organism>
<feature type="transmembrane region" description="Helical" evidence="1">
    <location>
        <begin position="173"/>
        <end position="196"/>
    </location>
</feature>
<reference evidence="3" key="2">
    <citation type="journal article" date="2016" name="Sci. Rep.">
        <title>Dictyocaulus viviparus genome, variome and transcriptome elucidate lungworm biology and support future intervention.</title>
        <authorList>
            <person name="McNulty S.N."/>
            <person name="Strube C."/>
            <person name="Rosa B.A."/>
            <person name="Martin J.C."/>
            <person name="Tyagi R."/>
            <person name="Choi Y.J."/>
            <person name="Wang Q."/>
            <person name="Hallsworth Pepin K."/>
            <person name="Zhang X."/>
            <person name="Ozersky P."/>
            <person name="Wilson R.K."/>
            <person name="Sternberg P.W."/>
            <person name="Gasser R.B."/>
            <person name="Mitreva M."/>
        </authorList>
    </citation>
    <scope>NUCLEOTIDE SEQUENCE [LARGE SCALE GENOMIC DNA]</scope>
    <source>
        <strain evidence="3">HannoverDv2000</strain>
    </source>
</reference>
<accession>A0A0D8XCC3</accession>
<protein>
    <recommendedName>
        <fullName evidence="4">G-protein coupled receptors family 1 profile domain-containing protein</fullName>
    </recommendedName>
</protein>
<reference evidence="2 3" key="1">
    <citation type="submission" date="2013-11" db="EMBL/GenBank/DDBJ databases">
        <title>Draft genome of the bovine lungworm Dictyocaulus viviparus.</title>
        <authorList>
            <person name="Mitreva M."/>
        </authorList>
    </citation>
    <scope>NUCLEOTIDE SEQUENCE [LARGE SCALE GENOMIC DNA]</scope>
    <source>
        <strain evidence="2 3">HannoverDv2000</strain>
    </source>
</reference>
<dbReference type="OrthoDB" id="5904487at2759"/>
<evidence type="ECO:0000313" key="2">
    <source>
        <dbReference type="EMBL" id="KJH42255.1"/>
    </source>
</evidence>
<feature type="transmembrane region" description="Helical" evidence="1">
    <location>
        <begin position="49"/>
        <end position="75"/>
    </location>
</feature>
<keyword evidence="1" id="KW-0812">Transmembrane</keyword>
<gene>
    <name evidence="2" type="ORF">DICVIV_11765</name>
</gene>
<name>A0A0D8XCC3_DICVI</name>